<feature type="disulfide bond" evidence="20">
    <location>
        <begin position="98"/>
        <end position="118"/>
    </location>
</feature>
<keyword evidence="3" id="KW-1003">Cell membrane</keyword>
<dbReference type="GO" id="GO:0009986">
    <property type="term" value="C:cell surface"/>
    <property type="evidence" value="ECO:0007669"/>
    <property type="project" value="TreeGrafter"/>
</dbReference>
<dbReference type="GO" id="GO:0002250">
    <property type="term" value="P:adaptive immune response"/>
    <property type="evidence" value="ECO:0007669"/>
    <property type="project" value="UniProtKB-KW"/>
</dbReference>
<dbReference type="SUPFAM" id="SSF49842">
    <property type="entry name" value="TNF-like"/>
    <property type="match status" value="1"/>
</dbReference>
<evidence type="ECO:0000256" key="11">
    <source>
        <dbReference type="ARBA" id="ARBA00023157"/>
    </source>
</evidence>
<evidence type="ECO:0000256" key="3">
    <source>
        <dbReference type="ARBA" id="ARBA00022475"/>
    </source>
</evidence>
<dbReference type="GO" id="GO:0042129">
    <property type="term" value="P:regulation of T cell proliferation"/>
    <property type="evidence" value="ECO:0007669"/>
    <property type="project" value="TreeGrafter"/>
</dbReference>
<keyword evidence="10 16" id="KW-0472">Membrane</keyword>
<evidence type="ECO:0000256" key="13">
    <source>
        <dbReference type="ARBA" id="ARBA00059256"/>
    </source>
</evidence>
<dbReference type="AlphaFoldDB" id="G1TIM1"/>
<evidence type="ECO:0000256" key="15">
    <source>
        <dbReference type="ARBA" id="ARBA00078193"/>
    </source>
</evidence>
<dbReference type="GeneTree" id="ENSGT00390000002560"/>
<evidence type="ECO:0000256" key="2">
    <source>
        <dbReference type="ARBA" id="ARBA00008670"/>
    </source>
</evidence>
<reference evidence="20" key="2">
    <citation type="submission" date="2012-01" db="PDB data bank">
        <title>Crystal structure of GITRL from Oryctolagus cuniculus.</title>
        <authorList>
            <person name="Kumar P.R."/>
            <person name="Bhosle R."/>
            <person name="Gizzi A."/>
            <person name="Scott Glenn A."/>
            <person name="Chowhury S."/>
            <person name="Hillerich B."/>
            <person name="Seidel R."/>
            <person name="Nathenson S.G."/>
            <person name="Almo S.C."/>
        </authorList>
    </citation>
    <scope>X-RAY CRYSTALLOGRAPHY (1.52 ANGSTROMS) OF 93-217</scope>
    <scope>DISULFIDE BONDS</scope>
</reference>
<evidence type="ECO:0000313" key="19">
    <source>
        <dbReference type="Proteomes" id="UP000001811"/>
    </source>
</evidence>
<dbReference type="PANTHER" id="PTHR15267:SF1">
    <property type="entry name" value="TUMOR NECROSIS FACTOR LIGAND SUPERFAMILY MEMBER 18"/>
    <property type="match status" value="1"/>
</dbReference>
<comment type="subcellular location">
    <subcellularLocation>
        <location evidence="1">Cell membrane</location>
        <topology evidence="1">Single-pass type II membrane protein</topology>
    </subcellularLocation>
</comment>
<dbReference type="Gene3D" id="2.60.120.40">
    <property type="match status" value="1"/>
</dbReference>
<keyword evidence="9" id="KW-1064">Adaptive immunity</keyword>
<evidence type="ECO:0000256" key="9">
    <source>
        <dbReference type="ARBA" id="ARBA00023130"/>
    </source>
</evidence>
<dbReference type="GO" id="GO:0005164">
    <property type="term" value="F:tumor necrosis factor receptor binding"/>
    <property type="evidence" value="ECO:0007669"/>
    <property type="project" value="InterPro"/>
</dbReference>
<evidence type="ECO:0000256" key="5">
    <source>
        <dbReference type="ARBA" id="ARBA00022692"/>
    </source>
</evidence>
<evidence type="ECO:0000256" key="10">
    <source>
        <dbReference type="ARBA" id="ARBA00023136"/>
    </source>
</evidence>
<dbReference type="PANTHER" id="PTHR15267">
    <property type="entry name" value="TUMOR NECROSIS FACTOR LIGAND SUPERFAMILY MEMBER 18"/>
    <property type="match status" value="1"/>
</dbReference>
<evidence type="ECO:0000256" key="8">
    <source>
        <dbReference type="ARBA" id="ARBA00022989"/>
    </source>
</evidence>
<protein>
    <recommendedName>
        <fullName evidence="14">Tumor necrosis factor ligand superfamily member 18</fullName>
    </recommendedName>
    <alternativeName>
        <fullName evidence="15">Glucocorticoid-induced TNF-related ligand</fullName>
    </alternativeName>
</protein>
<keyword evidence="5 16" id="KW-0812">Transmembrane</keyword>
<keyword evidence="11" id="KW-1015">Disulfide bond</keyword>
<evidence type="ECO:0000256" key="7">
    <source>
        <dbReference type="ARBA" id="ARBA00022968"/>
    </source>
</evidence>
<dbReference type="HOGENOM" id="CLU_134507_0_0_1"/>
<name>G1TIM1_RABIT</name>
<dbReference type="OrthoDB" id="9096520at2759"/>
<reference evidence="18 19" key="1">
    <citation type="journal article" date="2011" name="Nature">
        <title>A high-resolution map of human evolutionary constraint using 29 mammals.</title>
        <authorList>
            <person name="Lindblad-Toh K."/>
            <person name="Garber M."/>
            <person name="Zuk O."/>
            <person name="Lin M.F."/>
            <person name="Parker B.J."/>
            <person name="Washietl S."/>
            <person name="Kheradpour P."/>
            <person name="Ernst J."/>
            <person name="Jordan G."/>
            <person name="Mauceli E."/>
            <person name="Ward L.D."/>
            <person name="Lowe C.B."/>
            <person name="Holloway A.K."/>
            <person name="Clamp M."/>
            <person name="Gnerre S."/>
            <person name="Alfoldi J."/>
            <person name="Beal K."/>
            <person name="Chang J."/>
            <person name="Clawson H."/>
            <person name="Cuff J."/>
            <person name="Di Palma F."/>
            <person name="Fitzgerald S."/>
            <person name="Flicek P."/>
            <person name="Guttman M."/>
            <person name="Hubisz M.J."/>
            <person name="Jaffe D.B."/>
            <person name="Jungreis I."/>
            <person name="Kent W.J."/>
            <person name="Kostka D."/>
            <person name="Lara M."/>
            <person name="Martins A.L."/>
            <person name="Massingham T."/>
            <person name="Moltke I."/>
            <person name="Raney B.J."/>
            <person name="Rasmussen M.D."/>
            <person name="Robinson J."/>
            <person name="Stark A."/>
            <person name="Vilella A.J."/>
            <person name="Wen J."/>
            <person name="Xie X."/>
            <person name="Zody M.C."/>
            <person name="Baldwin J."/>
            <person name="Bloom T."/>
            <person name="Chin C.W."/>
            <person name="Heiman D."/>
            <person name="Nicol R."/>
            <person name="Nusbaum C."/>
            <person name="Young S."/>
            <person name="Wilkinson J."/>
            <person name="Worley K.C."/>
            <person name="Kovar C.L."/>
            <person name="Muzny D.M."/>
            <person name="Gibbs R.A."/>
            <person name="Cree A."/>
            <person name="Dihn H.H."/>
            <person name="Fowler G."/>
            <person name="Jhangiani S."/>
            <person name="Joshi V."/>
            <person name="Lee S."/>
            <person name="Lewis L.R."/>
            <person name="Nazareth L.V."/>
            <person name="Okwuonu G."/>
            <person name="Santibanez J."/>
            <person name="Warren W.C."/>
            <person name="Mardis E.R."/>
            <person name="Weinstock G.M."/>
            <person name="Wilson R.K."/>
            <person name="Delehaunty K."/>
            <person name="Dooling D."/>
            <person name="Fronik C."/>
            <person name="Fulton L."/>
            <person name="Fulton B."/>
            <person name="Graves T."/>
            <person name="Minx P."/>
            <person name="Sodergren E."/>
            <person name="Birney E."/>
            <person name="Margulies E.H."/>
            <person name="Herrero J."/>
            <person name="Green E.D."/>
            <person name="Haussler D."/>
            <person name="Siepel A."/>
            <person name="Goldman N."/>
            <person name="Pollard K.S."/>
            <person name="Pedersen J.S."/>
            <person name="Lander E.S."/>
            <person name="Kellis M."/>
        </authorList>
    </citation>
    <scope>NUCLEOTIDE SEQUENCE [LARGE SCALE GENOMIC DNA]</scope>
    <source>
        <strain evidence="18 19">Thorbecke inbred</strain>
    </source>
</reference>
<dbReference type="Bgee" id="ENSOCUG00000021634">
    <property type="expression patterns" value="Expressed in skin of back and 1 other cell type or tissue"/>
</dbReference>
<accession>G1TIM1</accession>
<dbReference type="Ensembl" id="ENSOCUT00000028117.3">
    <property type="protein sequence ID" value="ENSOCUP00000016792.3"/>
    <property type="gene ID" value="ENSOCUG00000021634.3"/>
</dbReference>
<dbReference type="EvolutionaryTrace" id="G1TIM1"/>
<dbReference type="GO" id="GO:0033209">
    <property type="term" value="P:tumor necrosis factor-mediated signaling pathway"/>
    <property type="evidence" value="ECO:0007669"/>
    <property type="project" value="InterPro"/>
</dbReference>
<evidence type="ECO:0000259" key="17">
    <source>
        <dbReference type="PROSITE" id="PS50049"/>
    </source>
</evidence>
<dbReference type="GO" id="GO:0045785">
    <property type="term" value="P:positive regulation of cell adhesion"/>
    <property type="evidence" value="ECO:0007669"/>
    <property type="project" value="Ensembl"/>
</dbReference>
<evidence type="ECO:0000313" key="18">
    <source>
        <dbReference type="Ensembl" id="ENSOCUP00000016792.3"/>
    </source>
</evidence>
<keyword evidence="19" id="KW-1185">Reference proteome</keyword>
<evidence type="ECO:0000256" key="6">
    <source>
        <dbReference type="ARBA" id="ARBA00022859"/>
    </source>
</evidence>
<keyword evidence="20" id="KW-0002">3D-structure</keyword>
<proteinExistence type="evidence at protein level"/>
<dbReference type="STRING" id="9986.ENSOCUP00000016792"/>
<dbReference type="InterPro" id="IPR008983">
    <property type="entry name" value="Tumour_necrosis_fac-like_dom"/>
</dbReference>
<dbReference type="SMR" id="G1TIM1"/>
<organism evidence="18 19">
    <name type="scientific">Oryctolagus cuniculus</name>
    <name type="common">Rabbit</name>
    <dbReference type="NCBI Taxonomy" id="9986"/>
    <lineage>
        <taxon>Eukaryota</taxon>
        <taxon>Metazoa</taxon>
        <taxon>Chordata</taxon>
        <taxon>Craniata</taxon>
        <taxon>Vertebrata</taxon>
        <taxon>Euteleostomi</taxon>
        <taxon>Mammalia</taxon>
        <taxon>Eutheria</taxon>
        <taxon>Euarchontoglires</taxon>
        <taxon>Glires</taxon>
        <taxon>Lagomorpha</taxon>
        <taxon>Leporidae</taxon>
        <taxon>Oryctolagus</taxon>
    </lineage>
</organism>
<feature type="domain" description="THD" evidence="17">
    <location>
        <begin position="84"/>
        <end position="210"/>
    </location>
</feature>
<reference evidence="18" key="3">
    <citation type="submission" date="2025-08" db="UniProtKB">
        <authorList>
            <consortium name="Ensembl"/>
        </authorList>
    </citation>
    <scope>IDENTIFICATION</scope>
    <source>
        <strain evidence="18">Thorbecke</strain>
    </source>
</reference>
<keyword evidence="6" id="KW-0391">Immunity</keyword>
<dbReference type="EMBL" id="AAGW02056498">
    <property type="status" value="NOT_ANNOTATED_CDS"/>
    <property type="molecule type" value="Genomic_DNA"/>
</dbReference>
<dbReference type="GO" id="GO:0002687">
    <property type="term" value="P:positive regulation of leukocyte migration"/>
    <property type="evidence" value="ECO:0007669"/>
    <property type="project" value="Ensembl"/>
</dbReference>
<keyword evidence="8 16" id="KW-1133">Transmembrane helix</keyword>
<dbReference type="EMBL" id="AAGW02056499">
    <property type="status" value="NOT_ANNOTATED_CDS"/>
    <property type="molecule type" value="Genomic_DNA"/>
</dbReference>
<reference evidence="18" key="4">
    <citation type="submission" date="2025-09" db="UniProtKB">
        <authorList>
            <consortium name="Ensembl"/>
        </authorList>
    </citation>
    <scope>IDENTIFICATION</scope>
    <source>
        <strain evidence="18">Thorbecke</strain>
    </source>
</reference>
<keyword evidence="7" id="KW-0735">Signal-anchor</keyword>
<dbReference type="PROSITE" id="PS50049">
    <property type="entry name" value="THD_2"/>
    <property type="match status" value="1"/>
</dbReference>
<dbReference type="GO" id="GO:0005886">
    <property type="term" value="C:plasma membrane"/>
    <property type="evidence" value="ECO:0007669"/>
    <property type="project" value="UniProtKB-SubCell"/>
</dbReference>
<dbReference type="InterPro" id="IPR042380">
    <property type="entry name" value="TNFSF18"/>
</dbReference>
<evidence type="ECO:0000256" key="4">
    <source>
        <dbReference type="ARBA" id="ARBA00022514"/>
    </source>
</evidence>
<dbReference type="PaxDb" id="9986-ENSOCUP00000016792"/>
<dbReference type="GO" id="GO:0005615">
    <property type="term" value="C:extracellular space"/>
    <property type="evidence" value="ECO:0007669"/>
    <property type="project" value="UniProtKB-KW"/>
</dbReference>
<dbReference type="PDB" id="4DB5">
    <property type="method" value="X-ray"/>
    <property type="resolution" value="1.52 A"/>
    <property type="chains" value="A=93-217"/>
</dbReference>
<evidence type="ECO:0000256" key="1">
    <source>
        <dbReference type="ARBA" id="ARBA00004401"/>
    </source>
</evidence>
<dbReference type="FunFam" id="2.60.120.40:FF:000026">
    <property type="entry name" value="Tumor necrosis factor ligand superfamily member 18"/>
    <property type="match status" value="1"/>
</dbReference>
<dbReference type="GO" id="GO:0002309">
    <property type="term" value="P:T cell proliferation involved in immune response"/>
    <property type="evidence" value="ECO:0007669"/>
    <property type="project" value="InterPro"/>
</dbReference>
<evidence type="ECO:0000256" key="16">
    <source>
        <dbReference type="SAM" id="Phobius"/>
    </source>
</evidence>
<comment type="function">
    <text evidence="13">Cytokine that binds to TNFRSF18/AITR/GITR. Regulates T-cell responses. Can function as costimulator and lower the threshold for T-cell activation and T-cell proliferation. Important for interactions between activated T-lymphocytes and endothelial cells. Mediates activation of NF-kappa-B. Triggers increased phosphorylation of STAT1 and up-regulates expression of VCAM1 and ICAM1. Promotes leukocyte adhesion to endothelial cells. Regulates migration of monocytes from the splenic reservoir to sites of inflammation.</text>
</comment>
<dbReference type="InterPro" id="IPR006052">
    <property type="entry name" value="TNF_dom"/>
</dbReference>
<gene>
    <name evidence="18" type="primary">TNFSF18</name>
</gene>
<dbReference type="eggNOG" id="ENOG502SWIC">
    <property type="taxonomic scope" value="Eukaryota"/>
</dbReference>
<dbReference type="GO" id="GO:0080090">
    <property type="term" value="P:regulation of primary metabolic process"/>
    <property type="evidence" value="ECO:0007669"/>
    <property type="project" value="UniProtKB-ARBA"/>
</dbReference>
<keyword evidence="4" id="KW-0202">Cytokine</keyword>
<dbReference type="GO" id="GO:0042802">
    <property type="term" value="F:identical protein binding"/>
    <property type="evidence" value="ECO:0007669"/>
    <property type="project" value="Ensembl"/>
</dbReference>
<dbReference type="InParanoid" id="G1TIM1"/>
<dbReference type="GO" id="GO:0060255">
    <property type="term" value="P:regulation of macromolecule metabolic process"/>
    <property type="evidence" value="ECO:0007669"/>
    <property type="project" value="UniProtKB-ARBA"/>
</dbReference>
<sequence>MKTPPPTPTTNYHTITKHDIASFPHHLHMSASTVLISPEMHLSHMESLPVSHSSHQGAQRSSWKLWLLCSTVLLLLLCSLSTLILTFLPLKQTAKEACVAKFGPLPSKWQMEPPKPSCVNKISDWKLKILQNGLYIIYGQVAPDPTYKGFAPFEVQLCKNKEAIQTLTNNSKIQNLGGIYEFDAGDIIELRFNSDDQVLKNNTYWGIVLLVTPQFSS</sequence>
<evidence type="ECO:0000256" key="12">
    <source>
        <dbReference type="ARBA" id="ARBA00023180"/>
    </source>
</evidence>
<dbReference type="FunCoup" id="G1TIM1">
    <property type="interactions" value="12"/>
</dbReference>
<evidence type="ECO:0000256" key="14">
    <source>
        <dbReference type="ARBA" id="ARBA00074590"/>
    </source>
</evidence>
<dbReference type="PDBsum" id="4DB5"/>
<keyword evidence="12" id="KW-0325">Glycoprotein</keyword>
<dbReference type="GO" id="GO:0005125">
    <property type="term" value="F:cytokine activity"/>
    <property type="evidence" value="ECO:0007669"/>
    <property type="project" value="UniProtKB-KW"/>
</dbReference>
<feature type="transmembrane region" description="Helical" evidence="16">
    <location>
        <begin position="65"/>
        <end position="88"/>
    </location>
</feature>
<evidence type="ECO:0007829" key="20">
    <source>
        <dbReference type="PDB" id="4DB5"/>
    </source>
</evidence>
<comment type="similarity">
    <text evidence="2">Belongs to the tumor necrosis factor family.</text>
</comment>
<dbReference type="Proteomes" id="UP000001811">
    <property type="component" value="Chromosome 13"/>
</dbReference>